<feature type="binding site" evidence="11">
    <location>
        <position position="16"/>
    </location>
    <ligand>
        <name>CTP</name>
        <dbReference type="ChEBI" id="CHEBI:37563"/>
    </ligand>
</feature>
<dbReference type="PANTHER" id="PTHR47545">
    <property type="entry name" value="MULTIFUNCTIONAL CCA PROTEIN"/>
    <property type="match status" value="1"/>
</dbReference>
<dbReference type="EC" id="3.1.3.-" evidence="11"/>
<comment type="miscellaneous">
    <text evidence="11">A single active site specifically recognizes both ATP and CTP and is responsible for their addition.</text>
</comment>
<keyword evidence="6 11" id="KW-0692">RNA repair</keyword>
<dbReference type="GO" id="GO:0000049">
    <property type="term" value="F:tRNA binding"/>
    <property type="evidence" value="ECO:0007669"/>
    <property type="project" value="UniProtKB-UniRule"/>
</dbReference>
<keyword evidence="11" id="KW-0533">Nickel</keyword>
<dbReference type="RefSeq" id="WP_139716620.1">
    <property type="nucleotide sequence ID" value="NZ_CP040871.1"/>
</dbReference>
<keyword evidence="15" id="KW-1185">Reference proteome</keyword>
<dbReference type="GO" id="GO:0005524">
    <property type="term" value="F:ATP binding"/>
    <property type="evidence" value="ECO:0007669"/>
    <property type="project" value="UniProtKB-UniRule"/>
</dbReference>
<keyword evidence="2 11" id="KW-0819">tRNA processing</keyword>
<dbReference type="InterPro" id="IPR032828">
    <property type="entry name" value="PolyA_RNA-bd"/>
</dbReference>
<feature type="binding site" evidence="11">
    <location>
        <position position="16"/>
    </location>
    <ligand>
        <name>ATP</name>
        <dbReference type="ChEBI" id="CHEBI:30616"/>
    </ligand>
</feature>
<protein>
    <recommendedName>
        <fullName evidence="11">Multifunctional CCA protein</fullName>
    </recommendedName>
    <domain>
        <recommendedName>
            <fullName evidence="11">CCA-adding enzyme</fullName>
            <ecNumber evidence="11">2.7.7.72</ecNumber>
        </recommendedName>
        <alternativeName>
            <fullName evidence="11">CCA tRNA nucleotidyltransferase</fullName>
        </alternativeName>
        <alternativeName>
            <fullName evidence="11">tRNA CCA-pyrophosphorylase</fullName>
        </alternativeName>
        <alternativeName>
            <fullName evidence="11">tRNA adenylyl-/cytidylyl-transferase</fullName>
        </alternativeName>
        <alternativeName>
            <fullName evidence="11">tRNA nucleotidyltransferase</fullName>
        </alternativeName>
        <alternativeName>
            <fullName evidence="11">tRNA-NT</fullName>
        </alternativeName>
    </domain>
    <domain>
        <recommendedName>
            <fullName evidence="11">2'-nucleotidase</fullName>
            <ecNumber evidence="11">3.1.3.-</ecNumber>
        </recommendedName>
    </domain>
    <domain>
        <recommendedName>
            <fullName evidence="11">2',3'-cyclic phosphodiesterase</fullName>
            <ecNumber evidence="11">3.1.4.-</ecNumber>
        </recommendedName>
    </domain>
    <domain>
        <recommendedName>
            <fullName evidence="11">Phosphatase</fullName>
        </recommendedName>
    </domain>
</protein>
<comment type="function">
    <text evidence="11">Catalyzes the addition and repair of the essential 3'-terminal CCA sequence in tRNAs without using a nucleic acid template. Adds these three nucleotides in the order of C, C, and A to the tRNA nucleotide-73, using CTP and ATP as substrates and producing inorganic pyrophosphate. tRNA 3'-terminal CCA addition is required both for tRNA processing and repair. Also involved in tRNA surveillance by mediating tandem CCA addition to generate a CCACCA at the 3' terminus of unstable tRNAs. While stable tRNAs receive only 3'-terminal CCA, unstable tRNAs are marked with CCACCA and rapidly degraded.</text>
</comment>
<dbReference type="SUPFAM" id="SSF81301">
    <property type="entry name" value="Nucleotidyltransferase"/>
    <property type="match status" value="1"/>
</dbReference>
<evidence type="ECO:0000313" key="15">
    <source>
        <dbReference type="Proteomes" id="UP000308149"/>
    </source>
</evidence>
<feature type="binding site" evidence="11">
    <location>
        <position position="19"/>
    </location>
    <ligand>
        <name>CTP</name>
        <dbReference type="ChEBI" id="CHEBI:37563"/>
    </ligand>
</feature>
<feature type="binding site" evidence="11">
    <location>
        <position position="29"/>
    </location>
    <ligand>
        <name>Mg(2+)</name>
        <dbReference type="ChEBI" id="CHEBI:18420"/>
    </ligand>
</feature>
<feature type="binding site" evidence="11">
    <location>
        <position position="148"/>
    </location>
    <ligand>
        <name>ATP</name>
        <dbReference type="ChEBI" id="CHEBI:30616"/>
    </ligand>
</feature>
<evidence type="ECO:0000256" key="3">
    <source>
        <dbReference type="ARBA" id="ARBA00022695"/>
    </source>
</evidence>
<feature type="region of interest" description="Disordered" evidence="12">
    <location>
        <begin position="411"/>
        <end position="443"/>
    </location>
</feature>
<dbReference type="InterPro" id="IPR012006">
    <property type="entry name" value="CCA_bact"/>
</dbReference>
<dbReference type="GO" id="GO:0160016">
    <property type="term" value="F:CCACCA tRNA nucleotidyltransferase activity"/>
    <property type="evidence" value="ECO:0007669"/>
    <property type="project" value="RHEA"/>
</dbReference>
<feature type="binding site" evidence="11">
    <location>
        <position position="145"/>
    </location>
    <ligand>
        <name>CTP</name>
        <dbReference type="ChEBI" id="CHEBI:37563"/>
    </ligand>
</feature>
<dbReference type="Pfam" id="PF01743">
    <property type="entry name" value="PolyA_pol"/>
    <property type="match status" value="1"/>
</dbReference>
<sequence length="443" mass="47710">MANALPDNARVYLVGGAVRDALLGLVPGDRDHVVVGASVQDMLDAGYRQVGRDFPVFLHPLSGEEYALARTERKSARGHAGFLVHADPSVTLEQDLRRRDFTVNAIARDAGGGLVDPFGGARDIERRVLRHVGEAFAEDPLRVLRAARFMARFAALGFSVAPDTLALMRAMAADGELAELTPERVWQELAKALRSARPSVFLRTLREAGALRMVLPEVDALYGVPQRAEFHPEVDTGAHVELVCDMAAALAPGDDLIGFAALVHDLGKALTPADELPKHVMHELRGIAPVVALCERLKLPAEHRDLAVLCSREHLNVHRIDELKAATVHELIARCDGFRKPRRIDQLATVCEADKRGRAGLADAPYPQAGTLRRLHAAAMAVRGADVAQGLSGTAVGEALRKARIEAIGLAQRAASDDHAPAAPRHAPGQHPPEADEADREGE</sequence>
<dbReference type="EMBL" id="CP040871">
    <property type="protein sequence ID" value="QDA57569.1"/>
    <property type="molecule type" value="Genomic_DNA"/>
</dbReference>
<keyword evidence="8 11" id="KW-0067">ATP-binding</keyword>
<dbReference type="GO" id="GO:0016791">
    <property type="term" value="F:phosphatase activity"/>
    <property type="evidence" value="ECO:0007669"/>
    <property type="project" value="UniProtKB-UniRule"/>
</dbReference>
<dbReference type="GO" id="GO:0001680">
    <property type="term" value="P:tRNA 3'-terminal CCA addition"/>
    <property type="evidence" value="ECO:0007669"/>
    <property type="project" value="UniProtKB-UniRule"/>
</dbReference>
<dbReference type="PROSITE" id="PS51831">
    <property type="entry name" value="HD"/>
    <property type="match status" value="1"/>
</dbReference>
<dbReference type="AlphaFoldDB" id="A0A5B7ZS13"/>
<keyword evidence="11" id="KW-0511">Multifunctional enzyme</keyword>
<feature type="domain" description="HD" evidence="13">
    <location>
        <begin position="236"/>
        <end position="338"/>
    </location>
</feature>
<reference evidence="14 15" key="1">
    <citation type="submission" date="2019-06" db="EMBL/GenBank/DDBJ databases">
        <title>Thermomonas aquatica sp. nov., isolated from an industrial wastewater treatment plant.</title>
        <authorList>
            <person name="Jeon J.H."/>
            <person name="Park D.-S."/>
        </authorList>
    </citation>
    <scope>NUCLEOTIDE SEQUENCE [LARGE SCALE GENOMIC DNA]</scope>
    <source>
        <strain evidence="14 15">SY21</strain>
    </source>
</reference>
<keyword evidence="9 11" id="KW-0460">Magnesium</keyword>
<dbReference type="Gene3D" id="3.30.460.10">
    <property type="entry name" value="Beta Polymerase, domain 2"/>
    <property type="match status" value="1"/>
</dbReference>
<keyword evidence="7 11" id="KW-0378">Hydrolase</keyword>
<dbReference type="GO" id="GO:0004810">
    <property type="term" value="F:CCA tRNA nucleotidyltransferase activity"/>
    <property type="evidence" value="ECO:0007669"/>
    <property type="project" value="UniProtKB-UniRule"/>
</dbReference>
<comment type="catalytic activity">
    <reaction evidence="11">
        <text>a tRNA with a 3' CCA end + 2 CTP + ATP = a tRNA with a 3' CCACCA end + 3 diphosphate</text>
        <dbReference type="Rhea" id="RHEA:76235"/>
        <dbReference type="Rhea" id="RHEA-COMP:10468"/>
        <dbReference type="Rhea" id="RHEA-COMP:18655"/>
        <dbReference type="ChEBI" id="CHEBI:30616"/>
        <dbReference type="ChEBI" id="CHEBI:33019"/>
        <dbReference type="ChEBI" id="CHEBI:37563"/>
        <dbReference type="ChEBI" id="CHEBI:83071"/>
        <dbReference type="ChEBI" id="CHEBI:195187"/>
    </reaction>
</comment>
<dbReference type="SUPFAM" id="SSF81891">
    <property type="entry name" value="Poly A polymerase C-terminal region-like"/>
    <property type="match status" value="1"/>
</dbReference>
<dbReference type="GO" id="GO:0000287">
    <property type="term" value="F:magnesium ion binding"/>
    <property type="evidence" value="ECO:0007669"/>
    <property type="project" value="UniProtKB-UniRule"/>
</dbReference>
<dbReference type="Gene3D" id="1.10.3090.10">
    <property type="entry name" value="cca-adding enzyme, domain 2"/>
    <property type="match status" value="1"/>
</dbReference>
<name>A0A5B7ZS13_9GAMM</name>
<dbReference type="OrthoDB" id="9805698at2"/>
<evidence type="ECO:0000259" key="13">
    <source>
        <dbReference type="PROSITE" id="PS51831"/>
    </source>
</evidence>
<keyword evidence="3 11" id="KW-0548">Nucleotidyltransferase</keyword>
<dbReference type="EC" id="2.7.7.72" evidence="11"/>
<keyword evidence="5 11" id="KW-0547">Nucleotide-binding</keyword>
<dbReference type="InterPro" id="IPR006674">
    <property type="entry name" value="HD_domain"/>
</dbReference>
<dbReference type="InterPro" id="IPR043519">
    <property type="entry name" value="NT_sf"/>
</dbReference>
<dbReference type="KEGG" id="thes:FHQ07_09775"/>
<comment type="cofactor">
    <cofactor evidence="11">
        <name>Ni(2+)</name>
        <dbReference type="ChEBI" id="CHEBI:49786"/>
    </cofactor>
    <text evidence="11">Nickel for phosphatase activity.</text>
</comment>
<evidence type="ECO:0000256" key="6">
    <source>
        <dbReference type="ARBA" id="ARBA00022800"/>
    </source>
</evidence>
<comment type="cofactor">
    <cofactor evidence="11">
        <name>Mg(2+)</name>
        <dbReference type="ChEBI" id="CHEBI:18420"/>
    </cofactor>
    <text evidence="11">Magnesium is required for nucleotidyltransferase activity.</text>
</comment>
<proteinExistence type="inferred from homology"/>
<dbReference type="GO" id="GO:0004112">
    <property type="term" value="F:cyclic-nucleotide phosphodiesterase activity"/>
    <property type="evidence" value="ECO:0007669"/>
    <property type="project" value="UniProtKB-UniRule"/>
</dbReference>
<dbReference type="NCBIfam" id="NF008137">
    <property type="entry name" value="PRK10885.1"/>
    <property type="match status" value="1"/>
</dbReference>
<dbReference type="InterPro" id="IPR050124">
    <property type="entry name" value="tRNA_CCA-adding_enzyme"/>
</dbReference>
<dbReference type="GO" id="GO:0042245">
    <property type="term" value="P:RNA repair"/>
    <property type="evidence" value="ECO:0007669"/>
    <property type="project" value="UniProtKB-KW"/>
</dbReference>
<feature type="binding site" evidence="11">
    <location>
        <position position="99"/>
    </location>
    <ligand>
        <name>CTP</name>
        <dbReference type="ChEBI" id="CHEBI:37563"/>
    </ligand>
</feature>
<dbReference type="PIRSF" id="PIRSF000813">
    <property type="entry name" value="CCA_bact"/>
    <property type="match status" value="1"/>
</dbReference>
<comment type="subunit">
    <text evidence="11">Monomer. Can also form homodimers and oligomers.</text>
</comment>
<comment type="domain">
    <text evidence="11">Comprises two domains: an N-terminal domain containing the nucleotidyltransferase activity and a C-terminal HD domain associated with both phosphodiesterase and phosphatase activities.</text>
</comment>
<dbReference type="InterPro" id="IPR002646">
    <property type="entry name" value="PolA_pol_head_dom"/>
</dbReference>
<evidence type="ECO:0000256" key="12">
    <source>
        <dbReference type="SAM" id="MobiDB-lite"/>
    </source>
</evidence>
<dbReference type="PANTHER" id="PTHR47545:SF1">
    <property type="entry name" value="MULTIFUNCTIONAL CCA PROTEIN"/>
    <property type="match status" value="1"/>
</dbReference>
<keyword evidence="1 11" id="KW-0808">Transferase</keyword>
<dbReference type="Pfam" id="PF12627">
    <property type="entry name" value="PolyA_pol_RNAbd"/>
    <property type="match status" value="1"/>
</dbReference>
<dbReference type="HAMAP" id="MF_01261">
    <property type="entry name" value="CCA_bact_type1"/>
    <property type="match status" value="1"/>
</dbReference>
<comment type="catalytic activity">
    <reaction evidence="11">
        <text>a tRNA precursor + 2 CTP + ATP = a tRNA with a 3' CCA end + 3 diphosphate</text>
        <dbReference type="Rhea" id="RHEA:14433"/>
        <dbReference type="Rhea" id="RHEA-COMP:10465"/>
        <dbReference type="Rhea" id="RHEA-COMP:10468"/>
        <dbReference type="ChEBI" id="CHEBI:30616"/>
        <dbReference type="ChEBI" id="CHEBI:33019"/>
        <dbReference type="ChEBI" id="CHEBI:37563"/>
        <dbReference type="ChEBI" id="CHEBI:74896"/>
        <dbReference type="ChEBI" id="CHEBI:83071"/>
        <dbReference type="EC" id="2.7.7.72"/>
    </reaction>
</comment>
<comment type="similarity">
    <text evidence="11">Belongs to the tRNA nucleotidyltransferase/poly(A) polymerase family. Bacterial CCA-adding enzyme type 1 subfamily.</text>
</comment>
<keyword evidence="4 11" id="KW-0479">Metal-binding</keyword>
<gene>
    <name evidence="11" type="primary">cca</name>
    <name evidence="14" type="ORF">FHQ07_09775</name>
</gene>
<evidence type="ECO:0000256" key="7">
    <source>
        <dbReference type="ARBA" id="ARBA00022801"/>
    </source>
</evidence>
<evidence type="ECO:0000256" key="1">
    <source>
        <dbReference type="ARBA" id="ARBA00022679"/>
    </source>
</evidence>
<feature type="binding site" evidence="11">
    <location>
        <position position="99"/>
    </location>
    <ligand>
        <name>ATP</name>
        <dbReference type="ChEBI" id="CHEBI:30616"/>
    </ligand>
</feature>
<feature type="binding site" evidence="11">
    <location>
        <position position="148"/>
    </location>
    <ligand>
        <name>CTP</name>
        <dbReference type="ChEBI" id="CHEBI:37563"/>
    </ligand>
</feature>
<dbReference type="EC" id="3.1.4.-" evidence="11"/>
<evidence type="ECO:0000256" key="5">
    <source>
        <dbReference type="ARBA" id="ARBA00022741"/>
    </source>
</evidence>
<evidence type="ECO:0000256" key="11">
    <source>
        <dbReference type="HAMAP-Rule" id="MF_01261"/>
    </source>
</evidence>
<organism evidence="14 15">
    <name type="scientific">Thermomonas aquatica</name>
    <dbReference type="NCBI Taxonomy" id="2202149"/>
    <lineage>
        <taxon>Bacteria</taxon>
        <taxon>Pseudomonadati</taxon>
        <taxon>Pseudomonadota</taxon>
        <taxon>Gammaproteobacteria</taxon>
        <taxon>Lysobacterales</taxon>
        <taxon>Lysobacteraceae</taxon>
        <taxon>Thermomonas</taxon>
    </lineage>
</organism>
<feature type="binding site" evidence="11">
    <location>
        <position position="31"/>
    </location>
    <ligand>
        <name>Mg(2+)</name>
        <dbReference type="ChEBI" id="CHEBI:18420"/>
    </ligand>
</feature>
<evidence type="ECO:0000256" key="9">
    <source>
        <dbReference type="ARBA" id="ARBA00022842"/>
    </source>
</evidence>
<keyword evidence="10 11" id="KW-0694">RNA-binding</keyword>
<evidence type="ECO:0000313" key="14">
    <source>
        <dbReference type="EMBL" id="QDA57569.1"/>
    </source>
</evidence>
<evidence type="ECO:0000256" key="4">
    <source>
        <dbReference type="ARBA" id="ARBA00022723"/>
    </source>
</evidence>
<feature type="binding site" evidence="11">
    <location>
        <position position="19"/>
    </location>
    <ligand>
        <name>ATP</name>
        <dbReference type="ChEBI" id="CHEBI:30616"/>
    </ligand>
</feature>
<evidence type="ECO:0000256" key="10">
    <source>
        <dbReference type="ARBA" id="ARBA00022884"/>
    </source>
</evidence>
<evidence type="ECO:0000256" key="2">
    <source>
        <dbReference type="ARBA" id="ARBA00022694"/>
    </source>
</evidence>
<feature type="binding site" evidence="11">
    <location>
        <position position="145"/>
    </location>
    <ligand>
        <name>ATP</name>
        <dbReference type="ChEBI" id="CHEBI:30616"/>
    </ligand>
</feature>
<evidence type="ECO:0000256" key="8">
    <source>
        <dbReference type="ARBA" id="ARBA00022840"/>
    </source>
</evidence>
<dbReference type="Proteomes" id="UP000308149">
    <property type="component" value="Chromosome"/>
</dbReference>
<accession>A0A5B7ZS13</accession>